<accession>A0A8S5RI03</accession>
<name>A0A8S5RI03_9VIRU</name>
<evidence type="ECO:0000313" key="1">
    <source>
        <dbReference type="EMBL" id="DAE30795.1"/>
    </source>
</evidence>
<dbReference type="EMBL" id="BK059105">
    <property type="protein sequence ID" value="DAE30795.1"/>
    <property type="molecule type" value="Genomic_DNA"/>
</dbReference>
<sequence>MYLVKIIVKYCSVGVLDEYIEDEASYIEDFRWYWTNTMFNDYYYST</sequence>
<organism evidence="1">
    <name type="scientific">virus sp. ctML55</name>
    <dbReference type="NCBI Taxonomy" id="2827627"/>
    <lineage>
        <taxon>Viruses</taxon>
    </lineage>
</organism>
<reference evidence="1" key="1">
    <citation type="journal article" date="2021" name="Proc. Natl. Acad. Sci. U.S.A.">
        <title>A Catalog of Tens of Thousands of Viruses from Human Metagenomes Reveals Hidden Associations with Chronic Diseases.</title>
        <authorList>
            <person name="Tisza M.J."/>
            <person name="Buck C.B."/>
        </authorList>
    </citation>
    <scope>NUCLEOTIDE SEQUENCE</scope>
    <source>
        <strain evidence="1">CtML55</strain>
    </source>
</reference>
<proteinExistence type="predicted"/>
<protein>
    <submittedName>
        <fullName evidence="1">Uncharacterized protein</fullName>
    </submittedName>
</protein>